<gene>
    <name evidence="1" type="ORF">FOMPIDRAFT_82535</name>
</gene>
<dbReference type="HOGENOM" id="CLU_1461347_0_0_1"/>
<accession>S8EGY3</accession>
<proteinExistence type="predicted"/>
<evidence type="ECO:0000313" key="2">
    <source>
        <dbReference type="Proteomes" id="UP000015241"/>
    </source>
</evidence>
<organism evidence="1 2">
    <name type="scientific">Fomitopsis schrenkii</name>
    <name type="common">Brown rot fungus</name>
    <dbReference type="NCBI Taxonomy" id="2126942"/>
    <lineage>
        <taxon>Eukaryota</taxon>
        <taxon>Fungi</taxon>
        <taxon>Dikarya</taxon>
        <taxon>Basidiomycota</taxon>
        <taxon>Agaricomycotina</taxon>
        <taxon>Agaricomycetes</taxon>
        <taxon>Polyporales</taxon>
        <taxon>Fomitopsis</taxon>
    </lineage>
</organism>
<dbReference type="Proteomes" id="UP000015241">
    <property type="component" value="Unassembled WGS sequence"/>
</dbReference>
<dbReference type="EMBL" id="KE504135">
    <property type="protein sequence ID" value="EPT02499.1"/>
    <property type="molecule type" value="Genomic_DNA"/>
</dbReference>
<protein>
    <submittedName>
        <fullName evidence="1">Uncharacterized protein</fullName>
    </submittedName>
</protein>
<keyword evidence="2" id="KW-1185">Reference proteome</keyword>
<name>S8EGY3_FOMSC</name>
<sequence>MLSEACLSLQSLDFVGFPLRAWPPKDLIELDSEKDLLSLSKVIIHFRAVEEPADDGRNKMLQLIADVLNTVEGCSLKEIELRIPVDWCTNEDEDDAIEGDEDFEDLLSSLKVARPTGVSTFPALEHVVIGVYSQAKAEGETCHDLDAVAKGLKRCFRSWDARGILSVEPSQDMPALKNIDVHDTI</sequence>
<evidence type="ECO:0000313" key="1">
    <source>
        <dbReference type="EMBL" id="EPT02499.1"/>
    </source>
</evidence>
<reference evidence="1 2" key="1">
    <citation type="journal article" date="2012" name="Science">
        <title>The Paleozoic origin of enzymatic lignin decomposition reconstructed from 31 fungal genomes.</title>
        <authorList>
            <person name="Floudas D."/>
            <person name="Binder M."/>
            <person name="Riley R."/>
            <person name="Barry K."/>
            <person name="Blanchette R.A."/>
            <person name="Henrissat B."/>
            <person name="Martinez A.T."/>
            <person name="Otillar R."/>
            <person name="Spatafora J.W."/>
            <person name="Yadav J.S."/>
            <person name="Aerts A."/>
            <person name="Benoit I."/>
            <person name="Boyd A."/>
            <person name="Carlson A."/>
            <person name="Copeland A."/>
            <person name="Coutinho P.M."/>
            <person name="de Vries R.P."/>
            <person name="Ferreira P."/>
            <person name="Findley K."/>
            <person name="Foster B."/>
            <person name="Gaskell J."/>
            <person name="Glotzer D."/>
            <person name="Gorecki P."/>
            <person name="Heitman J."/>
            <person name="Hesse C."/>
            <person name="Hori C."/>
            <person name="Igarashi K."/>
            <person name="Jurgens J.A."/>
            <person name="Kallen N."/>
            <person name="Kersten P."/>
            <person name="Kohler A."/>
            <person name="Kuees U."/>
            <person name="Kumar T.K.A."/>
            <person name="Kuo A."/>
            <person name="LaButti K."/>
            <person name="Larrondo L.F."/>
            <person name="Lindquist E."/>
            <person name="Ling A."/>
            <person name="Lombard V."/>
            <person name="Lucas S."/>
            <person name="Lundell T."/>
            <person name="Martin R."/>
            <person name="McLaughlin D.J."/>
            <person name="Morgenstern I."/>
            <person name="Morin E."/>
            <person name="Murat C."/>
            <person name="Nagy L.G."/>
            <person name="Nolan M."/>
            <person name="Ohm R.A."/>
            <person name="Patyshakuliyeva A."/>
            <person name="Rokas A."/>
            <person name="Ruiz-Duenas F.J."/>
            <person name="Sabat G."/>
            <person name="Salamov A."/>
            <person name="Samejima M."/>
            <person name="Schmutz J."/>
            <person name="Slot J.C."/>
            <person name="St John F."/>
            <person name="Stenlid J."/>
            <person name="Sun H."/>
            <person name="Sun S."/>
            <person name="Syed K."/>
            <person name="Tsang A."/>
            <person name="Wiebenga A."/>
            <person name="Young D."/>
            <person name="Pisabarro A."/>
            <person name="Eastwood D.C."/>
            <person name="Martin F."/>
            <person name="Cullen D."/>
            <person name="Grigoriev I.V."/>
            <person name="Hibbett D.S."/>
        </authorList>
    </citation>
    <scope>NUCLEOTIDE SEQUENCE</scope>
    <source>
        <strain evidence="2">FP-58527</strain>
    </source>
</reference>
<dbReference type="InParanoid" id="S8EGY3"/>
<dbReference type="AlphaFoldDB" id="S8EGY3"/>